<dbReference type="EMBL" id="JBHTLP010000001">
    <property type="protein sequence ID" value="MFD1139825.1"/>
    <property type="molecule type" value="Genomic_DNA"/>
</dbReference>
<comment type="caution">
    <text evidence="1">The sequence shown here is derived from an EMBL/GenBank/DDBJ whole genome shotgun (WGS) entry which is preliminary data.</text>
</comment>
<evidence type="ECO:0000313" key="2">
    <source>
        <dbReference type="Proteomes" id="UP001597116"/>
    </source>
</evidence>
<protein>
    <recommendedName>
        <fullName evidence="3">Cobalamin-independent methionine synthase MetE C-terminal/archaeal domain-containing protein</fullName>
    </recommendedName>
</protein>
<dbReference type="InterPro" id="IPR038071">
    <property type="entry name" value="UROD/MetE-like_sf"/>
</dbReference>
<keyword evidence="2" id="KW-1185">Reference proteome</keyword>
<dbReference type="Proteomes" id="UP001597116">
    <property type="component" value="Unassembled WGS sequence"/>
</dbReference>
<proteinExistence type="predicted"/>
<organism evidence="1 2">
    <name type="scientific">Larkinella insperata</name>
    <dbReference type="NCBI Taxonomy" id="332158"/>
    <lineage>
        <taxon>Bacteria</taxon>
        <taxon>Pseudomonadati</taxon>
        <taxon>Bacteroidota</taxon>
        <taxon>Cytophagia</taxon>
        <taxon>Cytophagales</taxon>
        <taxon>Spirosomataceae</taxon>
        <taxon>Larkinella</taxon>
    </lineage>
</organism>
<evidence type="ECO:0008006" key="3">
    <source>
        <dbReference type="Google" id="ProtNLM"/>
    </source>
</evidence>
<accession>A0ABW3Q939</accession>
<gene>
    <name evidence="1" type="ORF">ACFQ4C_01835</name>
</gene>
<dbReference type="Gene3D" id="3.20.20.210">
    <property type="match status" value="1"/>
</dbReference>
<sequence>MNQPLTTIQKETASAEKPSARSALLVGSLPFSDEKECMTRALDALAPVLFCLPDGEIGEKSPAFPKGNRIAWVVYAIEKITADPANWKLVKTPVRGEDGMATSYDHLQKLKPLRSPAEMPQHVRLGYDDFFRTSYPIFRQLREAYQRPDLKFQLGVPTGFAMGFAFDSQLQWLRYTYAFNTVIAREVNAVLEEAGDDVIVQLEVPPELYAAYLLPKPLLALALKPIRDLLSKIRPGAQIGMHLCLGDFHNHALIHPKTLDKMVVFSNKMVERWPSQHTLVYVHYPLAEGAVPPSLEAGYYAPLKNLKLPPATRLIAGFVHEGRTLAENKQIRDYIEAARGQTVDVATSCGLGRRTPETTANLLKLMAELTV</sequence>
<name>A0ABW3Q939_9BACT</name>
<reference evidence="2" key="1">
    <citation type="journal article" date="2019" name="Int. J. Syst. Evol. Microbiol.">
        <title>The Global Catalogue of Microorganisms (GCM) 10K type strain sequencing project: providing services to taxonomists for standard genome sequencing and annotation.</title>
        <authorList>
            <consortium name="The Broad Institute Genomics Platform"/>
            <consortium name="The Broad Institute Genome Sequencing Center for Infectious Disease"/>
            <person name="Wu L."/>
            <person name="Ma J."/>
        </authorList>
    </citation>
    <scope>NUCLEOTIDE SEQUENCE [LARGE SCALE GENOMIC DNA]</scope>
    <source>
        <strain evidence="2">CCUG 55608</strain>
    </source>
</reference>
<evidence type="ECO:0000313" key="1">
    <source>
        <dbReference type="EMBL" id="MFD1139825.1"/>
    </source>
</evidence>
<dbReference type="RefSeq" id="WP_265990502.1">
    <property type="nucleotide sequence ID" value="NZ_CP110973.1"/>
</dbReference>
<dbReference type="SUPFAM" id="SSF51726">
    <property type="entry name" value="UROD/MetE-like"/>
    <property type="match status" value="1"/>
</dbReference>